<name>A0A5B2XS80_9PSEU</name>
<sequence length="153" mass="16876">MSREYGEIRAILPHGPQMVLLDRVEWLDPGRALRAVKAISGGEPCYQRLPAGLPRRGYAYPRSLILESFGQAAAVLWHSLTGRLADQDSLLMFAAARSCRFEGHAYPGEVLRHEVALERCVADTAFATGSTWVGERRIASMGSLIAVVRTRPE</sequence>
<dbReference type="PANTHER" id="PTHR30272">
    <property type="entry name" value="3-HYDROXYACYL-[ACYL-CARRIER-PROTEIN] DEHYDRATASE"/>
    <property type="match status" value="1"/>
</dbReference>
<dbReference type="PANTHER" id="PTHR30272:SF1">
    <property type="entry name" value="3-HYDROXYACYL-[ACYL-CARRIER-PROTEIN] DEHYDRATASE"/>
    <property type="match status" value="1"/>
</dbReference>
<protein>
    <submittedName>
        <fullName evidence="3">Beta-hydroxyacyl-ACP dehydratase</fullName>
    </submittedName>
</protein>
<dbReference type="SUPFAM" id="SSF54637">
    <property type="entry name" value="Thioesterase/thiol ester dehydrase-isomerase"/>
    <property type="match status" value="1"/>
</dbReference>
<dbReference type="EMBL" id="VUOB01000005">
    <property type="protein sequence ID" value="KAA2265792.1"/>
    <property type="molecule type" value="Genomic_DNA"/>
</dbReference>
<dbReference type="RefSeq" id="WP_149848077.1">
    <property type="nucleotide sequence ID" value="NZ_VUOB01000005.1"/>
</dbReference>
<dbReference type="Gene3D" id="3.10.129.10">
    <property type="entry name" value="Hotdog Thioesterase"/>
    <property type="match status" value="1"/>
</dbReference>
<dbReference type="OrthoDB" id="9772788at2"/>
<evidence type="ECO:0000313" key="3">
    <source>
        <dbReference type="EMBL" id="KAA2265792.1"/>
    </source>
</evidence>
<keyword evidence="2" id="KW-0456">Lyase</keyword>
<reference evidence="3 4" key="1">
    <citation type="submission" date="2019-09" db="EMBL/GenBank/DDBJ databases">
        <title>Goodfellowia gen. nov., a new genus of the Pseudonocardineae related to Actinoalloteichus, containing Goodfellowia coeruleoviolacea gen. nov., comb. nov. gen. nov., comb. nov.</title>
        <authorList>
            <person name="Labeda D."/>
        </authorList>
    </citation>
    <scope>NUCLEOTIDE SEQUENCE [LARGE SCALE GENOMIC DNA]</scope>
    <source>
        <strain evidence="3 4">AN110305</strain>
    </source>
</reference>
<evidence type="ECO:0000313" key="4">
    <source>
        <dbReference type="Proteomes" id="UP000323454"/>
    </source>
</evidence>
<dbReference type="InterPro" id="IPR029069">
    <property type="entry name" value="HotDog_dom_sf"/>
</dbReference>
<organism evidence="3 4">
    <name type="scientific">Solihabitans fulvus</name>
    <dbReference type="NCBI Taxonomy" id="1892852"/>
    <lineage>
        <taxon>Bacteria</taxon>
        <taxon>Bacillati</taxon>
        <taxon>Actinomycetota</taxon>
        <taxon>Actinomycetes</taxon>
        <taxon>Pseudonocardiales</taxon>
        <taxon>Pseudonocardiaceae</taxon>
        <taxon>Solihabitans</taxon>
    </lineage>
</organism>
<evidence type="ECO:0000256" key="1">
    <source>
        <dbReference type="ARBA" id="ARBA00009174"/>
    </source>
</evidence>
<dbReference type="GO" id="GO:0016829">
    <property type="term" value="F:lyase activity"/>
    <property type="evidence" value="ECO:0007669"/>
    <property type="project" value="UniProtKB-KW"/>
</dbReference>
<dbReference type="Pfam" id="PF07977">
    <property type="entry name" value="FabA"/>
    <property type="match status" value="1"/>
</dbReference>
<gene>
    <name evidence="3" type="ORF">F0L68_04340</name>
</gene>
<reference evidence="3 4" key="2">
    <citation type="submission" date="2019-09" db="EMBL/GenBank/DDBJ databases">
        <authorList>
            <person name="Jin C."/>
        </authorList>
    </citation>
    <scope>NUCLEOTIDE SEQUENCE [LARGE SCALE GENOMIC DNA]</scope>
    <source>
        <strain evidence="3 4">AN110305</strain>
    </source>
</reference>
<comment type="caution">
    <text evidence="3">The sequence shown here is derived from an EMBL/GenBank/DDBJ whole genome shotgun (WGS) entry which is preliminary data.</text>
</comment>
<keyword evidence="4" id="KW-1185">Reference proteome</keyword>
<dbReference type="Proteomes" id="UP000323454">
    <property type="component" value="Unassembled WGS sequence"/>
</dbReference>
<dbReference type="InterPro" id="IPR013114">
    <property type="entry name" value="FabA_FabZ"/>
</dbReference>
<dbReference type="AlphaFoldDB" id="A0A5B2XS80"/>
<proteinExistence type="inferred from homology"/>
<accession>A0A5B2XS80</accession>
<comment type="similarity">
    <text evidence="1">Belongs to the thioester dehydratase family. FabZ subfamily.</text>
</comment>
<evidence type="ECO:0000256" key="2">
    <source>
        <dbReference type="ARBA" id="ARBA00023239"/>
    </source>
</evidence>